<dbReference type="Proteomes" id="UP000054485">
    <property type="component" value="Unassembled WGS sequence"/>
</dbReference>
<sequence>MAQIEILLHPRQTRECFEKESLVALAGVKDITISLPVEQQQQSCLPTNNLPHTVVGNEWVLEY</sequence>
<proteinExistence type="predicted"/>
<gene>
    <name evidence="1" type="ORF">CY34DRAFT_801867</name>
</gene>
<accession>A0A0D0BQ54</accession>
<dbReference type="HOGENOM" id="CLU_2887349_0_0_1"/>
<keyword evidence="2" id="KW-1185">Reference proteome</keyword>
<organism evidence="1 2">
    <name type="scientific">Suillus luteus UH-Slu-Lm8-n1</name>
    <dbReference type="NCBI Taxonomy" id="930992"/>
    <lineage>
        <taxon>Eukaryota</taxon>
        <taxon>Fungi</taxon>
        <taxon>Dikarya</taxon>
        <taxon>Basidiomycota</taxon>
        <taxon>Agaricomycotina</taxon>
        <taxon>Agaricomycetes</taxon>
        <taxon>Agaricomycetidae</taxon>
        <taxon>Boletales</taxon>
        <taxon>Suillineae</taxon>
        <taxon>Suillaceae</taxon>
        <taxon>Suillus</taxon>
    </lineage>
</organism>
<evidence type="ECO:0000313" key="1">
    <source>
        <dbReference type="EMBL" id="KIK45243.1"/>
    </source>
</evidence>
<name>A0A0D0BQ54_9AGAM</name>
<reference evidence="1 2" key="1">
    <citation type="submission" date="2014-04" db="EMBL/GenBank/DDBJ databases">
        <authorList>
            <consortium name="DOE Joint Genome Institute"/>
            <person name="Kuo A."/>
            <person name="Ruytinx J."/>
            <person name="Rineau F."/>
            <person name="Colpaert J."/>
            <person name="Kohler A."/>
            <person name="Nagy L.G."/>
            <person name="Floudas D."/>
            <person name="Copeland A."/>
            <person name="Barry K.W."/>
            <person name="Cichocki N."/>
            <person name="Veneault-Fourrey C."/>
            <person name="LaButti K."/>
            <person name="Lindquist E.A."/>
            <person name="Lipzen A."/>
            <person name="Lundell T."/>
            <person name="Morin E."/>
            <person name="Murat C."/>
            <person name="Sun H."/>
            <person name="Tunlid A."/>
            <person name="Henrissat B."/>
            <person name="Grigoriev I.V."/>
            <person name="Hibbett D.S."/>
            <person name="Martin F."/>
            <person name="Nordberg H.P."/>
            <person name="Cantor M.N."/>
            <person name="Hua S.X."/>
        </authorList>
    </citation>
    <scope>NUCLEOTIDE SEQUENCE [LARGE SCALE GENOMIC DNA]</scope>
    <source>
        <strain evidence="1 2">UH-Slu-Lm8-n1</strain>
    </source>
</reference>
<protein>
    <submittedName>
        <fullName evidence="1">Uncharacterized protein</fullName>
    </submittedName>
</protein>
<dbReference type="AlphaFoldDB" id="A0A0D0BQ54"/>
<dbReference type="EMBL" id="KN835176">
    <property type="protein sequence ID" value="KIK45243.1"/>
    <property type="molecule type" value="Genomic_DNA"/>
</dbReference>
<dbReference type="InParanoid" id="A0A0D0BQ54"/>
<reference evidence="2" key="2">
    <citation type="submission" date="2015-01" db="EMBL/GenBank/DDBJ databases">
        <title>Evolutionary Origins and Diversification of the Mycorrhizal Mutualists.</title>
        <authorList>
            <consortium name="DOE Joint Genome Institute"/>
            <consortium name="Mycorrhizal Genomics Consortium"/>
            <person name="Kohler A."/>
            <person name="Kuo A."/>
            <person name="Nagy L.G."/>
            <person name="Floudas D."/>
            <person name="Copeland A."/>
            <person name="Barry K.W."/>
            <person name="Cichocki N."/>
            <person name="Veneault-Fourrey C."/>
            <person name="LaButti K."/>
            <person name="Lindquist E.A."/>
            <person name="Lipzen A."/>
            <person name="Lundell T."/>
            <person name="Morin E."/>
            <person name="Murat C."/>
            <person name="Riley R."/>
            <person name="Ohm R."/>
            <person name="Sun H."/>
            <person name="Tunlid A."/>
            <person name="Henrissat B."/>
            <person name="Grigoriev I.V."/>
            <person name="Hibbett D.S."/>
            <person name="Martin F."/>
        </authorList>
    </citation>
    <scope>NUCLEOTIDE SEQUENCE [LARGE SCALE GENOMIC DNA]</scope>
    <source>
        <strain evidence="2">UH-Slu-Lm8-n1</strain>
    </source>
</reference>
<evidence type="ECO:0000313" key="2">
    <source>
        <dbReference type="Proteomes" id="UP000054485"/>
    </source>
</evidence>